<proteinExistence type="predicted"/>
<accession>A0AAN9EZQ3</accession>
<name>A0AAN9EZQ3_CLITE</name>
<evidence type="ECO:0000313" key="1">
    <source>
        <dbReference type="EMBL" id="KAK7265468.1"/>
    </source>
</evidence>
<organism evidence="1 2">
    <name type="scientific">Clitoria ternatea</name>
    <name type="common">Butterfly pea</name>
    <dbReference type="NCBI Taxonomy" id="43366"/>
    <lineage>
        <taxon>Eukaryota</taxon>
        <taxon>Viridiplantae</taxon>
        <taxon>Streptophyta</taxon>
        <taxon>Embryophyta</taxon>
        <taxon>Tracheophyta</taxon>
        <taxon>Spermatophyta</taxon>
        <taxon>Magnoliopsida</taxon>
        <taxon>eudicotyledons</taxon>
        <taxon>Gunneridae</taxon>
        <taxon>Pentapetalae</taxon>
        <taxon>rosids</taxon>
        <taxon>fabids</taxon>
        <taxon>Fabales</taxon>
        <taxon>Fabaceae</taxon>
        <taxon>Papilionoideae</taxon>
        <taxon>50 kb inversion clade</taxon>
        <taxon>NPAAA clade</taxon>
        <taxon>indigoferoid/millettioid clade</taxon>
        <taxon>Phaseoleae</taxon>
        <taxon>Clitoria</taxon>
    </lineage>
</organism>
<protein>
    <submittedName>
        <fullName evidence="1">Uncharacterized protein</fullName>
    </submittedName>
</protein>
<dbReference type="EMBL" id="JAYKXN010000008">
    <property type="protein sequence ID" value="KAK7265468.1"/>
    <property type="molecule type" value="Genomic_DNA"/>
</dbReference>
<reference evidence="1 2" key="1">
    <citation type="submission" date="2024-01" db="EMBL/GenBank/DDBJ databases">
        <title>The genomes of 5 underutilized Papilionoideae crops provide insights into root nodulation and disease resistance.</title>
        <authorList>
            <person name="Yuan L."/>
        </authorList>
    </citation>
    <scope>NUCLEOTIDE SEQUENCE [LARGE SCALE GENOMIC DNA]</scope>
    <source>
        <strain evidence="1">LY-2023</strain>
        <tissue evidence="1">Leaf</tissue>
    </source>
</reference>
<sequence>MPILGLVCTKYLSFFHSGNYGEFINHHGCRNSVSFEPLQFRNIYIVVSFLLQESRITFPSYNGFYNKKFSALKQLGVIAN</sequence>
<keyword evidence="2" id="KW-1185">Reference proteome</keyword>
<gene>
    <name evidence="1" type="ORF">RJT34_33088</name>
</gene>
<dbReference type="AlphaFoldDB" id="A0AAN9EZQ3"/>
<comment type="caution">
    <text evidence="1">The sequence shown here is derived from an EMBL/GenBank/DDBJ whole genome shotgun (WGS) entry which is preliminary data.</text>
</comment>
<evidence type="ECO:0000313" key="2">
    <source>
        <dbReference type="Proteomes" id="UP001359559"/>
    </source>
</evidence>
<dbReference type="Proteomes" id="UP001359559">
    <property type="component" value="Unassembled WGS sequence"/>
</dbReference>